<dbReference type="OrthoDB" id="1882251at2759"/>
<keyword evidence="2" id="KW-0472">Membrane</keyword>
<dbReference type="EMBL" id="JACEFO010002623">
    <property type="protein sequence ID" value="KAF8653496.1"/>
    <property type="molecule type" value="Genomic_DNA"/>
</dbReference>
<dbReference type="Proteomes" id="UP000636709">
    <property type="component" value="Unassembled WGS sequence"/>
</dbReference>
<dbReference type="AlphaFoldDB" id="A0A835A637"/>
<dbReference type="PANTHER" id="PTHR33527:SF14">
    <property type="entry name" value="OS07G0274300 PROTEIN"/>
    <property type="match status" value="1"/>
</dbReference>
<evidence type="ECO:0000256" key="1">
    <source>
        <dbReference type="SAM" id="MobiDB-lite"/>
    </source>
</evidence>
<feature type="transmembrane region" description="Helical" evidence="2">
    <location>
        <begin position="17"/>
        <end position="38"/>
    </location>
</feature>
<reference evidence="3" key="1">
    <citation type="submission" date="2020-07" db="EMBL/GenBank/DDBJ databases">
        <title>Genome sequence and genetic diversity analysis of an under-domesticated orphan crop, white fonio (Digitaria exilis).</title>
        <authorList>
            <person name="Bennetzen J.L."/>
            <person name="Chen S."/>
            <person name="Ma X."/>
            <person name="Wang X."/>
            <person name="Yssel A.E.J."/>
            <person name="Chaluvadi S.R."/>
            <person name="Johnson M."/>
            <person name="Gangashetty P."/>
            <person name="Hamidou F."/>
            <person name="Sanogo M.D."/>
            <person name="Zwaenepoel A."/>
            <person name="Wallace J."/>
            <person name="Van De Peer Y."/>
            <person name="Van Deynze A."/>
        </authorList>
    </citation>
    <scope>NUCLEOTIDE SEQUENCE</scope>
    <source>
        <tissue evidence="3">Leaves</tissue>
    </source>
</reference>
<evidence type="ECO:0000256" key="2">
    <source>
        <dbReference type="SAM" id="Phobius"/>
    </source>
</evidence>
<protein>
    <recommendedName>
        <fullName evidence="5">RRM domain-containing protein</fullName>
    </recommendedName>
</protein>
<accession>A0A835A637</accession>
<evidence type="ECO:0000313" key="4">
    <source>
        <dbReference type="Proteomes" id="UP000636709"/>
    </source>
</evidence>
<evidence type="ECO:0008006" key="5">
    <source>
        <dbReference type="Google" id="ProtNLM"/>
    </source>
</evidence>
<keyword evidence="4" id="KW-1185">Reference proteome</keyword>
<feature type="region of interest" description="Disordered" evidence="1">
    <location>
        <begin position="139"/>
        <end position="161"/>
    </location>
</feature>
<keyword evidence="2" id="KW-1133">Transmembrane helix</keyword>
<proteinExistence type="predicted"/>
<comment type="caution">
    <text evidence="3">The sequence shown here is derived from an EMBL/GenBank/DDBJ whole genome shotgun (WGS) entry which is preliminary data.</text>
</comment>
<feature type="compositionally biased region" description="Polar residues" evidence="1">
    <location>
        <begin position="140"/>
        <end position="161"/>
    </location>
</feature>
<dbReference type="PANTHER" id="PTHR33527">
    <property type="entry name" value="OS07G0274300 PROTEIN"/>
    <property type="match status" value="1"/>
</dbReference>
<dbReference type="CDD" id="cd00590">
    <property type="entry name" value="RRM_SF"/>
    <property type="match status" value="1"/>
</dbReference>
<organism evidence="3 4">
    <name type="scientific">Digitaria exilis</name>
    <dbReference type="NCBI Taxonomy" id="1010633"/>
    <lineage>
        <taxon>Eukaryota</taxon>
        <taxon>Viridiplantae</taxon>
        <taxon>Streptophyta</taxon>
        <taxon>Embryophyta</taxon>
        <taxon>Tracheophyta</taxon>
        <taxon>Spermatophyta</taxon>
        <taxon>Magnoliopsida</taxon>
        <taxon>Liliopsida</taxon>
        <taxon>Poales</taxon>
        <taxon>Poaceae</taxon>
        <taxon>PACMAD clade</taxon>
        <taxon>Panicoideae</taxon>
        <taxon>Panicodae</taxon>
        <taxon>Paniceae</taxon>
        <taxon>Anthephorinae</taxon>
        <taxon>Digitaria</taxon>
    </lineage>
</organism>
<gene>
    <name evidence="3" type="ORF">HU200_062245</name>
</gene>
<keyword evidence="2" id="KW-0812">Transmembrane</keyword>
<sequence length="299" mass="34434">MASHPYLKKVRQLFSRLLCSFGVDPSLSMMIIAFWMFVQDNSSLDFFECTNEFNHCDILGMITFVKKYLHVLVRLESSASNTSSLSHKEVVDGIDFYLNNVCFEAVGDILDDFEIQELIYQYAQDHDESLREEIQRRMGTVTNSAESSSQAHNTQVQGTSAHNLESIREEENLSAPTYHLVETFDALSVTKIADELKHQQDIIPKEQRTLLVNFSDGYPLTGDELNDFFSRYGMVQEIVIKEPPLRLYPVCALITYHSPYPLRIVLSIVLSEEKRVHLIINRKDVWVQRYVEDEVPISP</sequence>
<evidence type="ECO:0000313" key="3">
    <source>
        <dbReference type="EMBL" id="KAF8653496.1"/>
    </source>
</evidence>
<name>A0A835A637_9POAL</name>